<keyword evidence="9" id="KW-1185">Reference proteome</keyword>
<dbReference type="InterPro" id="IPR003370">
    <property type="entry name" value="Chromate_transpt"/>
</dbReference>
<accession>A0A2U8FW17</accession>
<keyword evidence="5 7" id="KW-1133">Transmembrane helix</keyword>
<proteinExistence type="inferred from homology"/>
<evidence type="ECO:0000256" key="3">
    <source>
        <dbReference type="ARBA" id="ARBA00022475"/>
    </source>
</evidence>
<keyword evidence="4 7" id="KW-0812">Transmembrane</keyword>
<dbReference type="PANTHER" id="PTHR43663">
    <property type="entry name" value="CHROMATE TRANSPORT PROTEIN-RELATED"/>
    <property type="match status" value="1"/>
</dbReference>
<evidence type="ECO:0000313" key="9">
    <source>
        <dbReference type="Proteomes" id="UP000244892"/>
    </source>
</evidence>
<evidence type="ECO:0000256" key="2">
    <source>
        <dbReference type="ARBA" id="ARBA00005262"/>
    </source>
</evidence>
<dbReference type="GO" id="GO:0005886">
    <property type="term" value="C:plasma membrane"/>
    <property type="evidence" value="ECO:0007669"/>
    <property type="project" value="UniProtKB-SubCell"/>
</dbReference>
<evidence type="ECO:0000256" key="4">
    <source>
        <dbReference type="ARBA" id="ARBA00022692"/>
    </source>
</evidence>
<dbReference type="AlphaFoldDB" id="A0A2U8FW17"/>
<dbReference type="PANTHER" id="PTHR43663:SF1">
    <property type="entry name" value="CHROMATE TRANSPORTER"/>
    <property type="match status" value="1"/>
</dbReference>
<dbReference type="InterPro" id="IPR052518">
    <property type="entry name" value="CHR_Transporter"/>
</dbReference>
<organism evidence="8 9">
    <name type="scientific">Aquabacterium olei</name>
    <dbReference type="NCBI Taxonomy" id="1296669"/>
    <lineage>
        <taxon>Bacteria</taxon>
        <taxon>Pseudomonadati</taxon>
        <taxon>Pseudomonadota</taxon>
        <taxon>Betaproteobacteria</taxon>
        <taxon>Burkholderiales</taxon>
        <taxon>Aquabacterium</taxon>
    </lineage>
</organism>
<dbReference type="Pfam" id="PF02417">
    <property type="entry name" value="Chromate_transp"/>
    <property type="match status" value="1"/>
</dbReference>
<dbReference type="OrthoDB" id="556585at2"/>
<name>A0A2U8FW17_9BURK</name>
<evidence type="ECO:0000256" key="7">
    <source>
        <dbReference type="SAM" id="Phobius"/>
    </source>
</evidence>
<dbReference type="KEGG" id="aon:DEH84_12100"/>
<evidence type="ECO:0000313" key="8">
    <source>
        <dbReference type="EMBL" id="AWI55255.1"/>
    </source>
</evidence>
<dbReference type="RefSeq" id="WP_109038370.1">
    <property type="nucleotide sequence ID" value="NZ_CP029210.1"/>
</dbReference>
<evidence type="ECO:0000256" key="1">
    <source>
        <dbReference type="ARBA" id="ARBA00004651"/>
    </source>
</evidence>
<feature type="transmembrane region" description="Helical" evidence="7">
    <location>
        <begin position="54"/>
        <end position="77"/>
    </location>
</feature>
<evidence type="ECO:0000256" key="5">
    <source>
        <dbReference type="ARBA" id="ARBA00022989"/>
    </source>
</evidence>
<sequence length="179" mass="18655">MHPLMWAPDTWLTLFGHFLALSLMSIGGAITLVPDMHGRLVTDGGLMSDTDFTAAIALAQAAPGPNVLFVALMGWYGAGLGGAVISLLGIMIPSTTLALAASRWVARRRQWLGVQAFQAAMVPVTVGLLLATGWLLAPAPDAPRALALSVGVALAVWRTRVPLIWLVALGAVLGGLGWV</sequence>
<feature type="transmembrane region" description="Helical" evidence="7">
    <location>
        <begin position="83"/>
        <end position="105"/>
    </location>
</feature>
<keyword evidence="6 7" id="KW-0472">Membrane</keyword>
<dbReference type="EMBL" id="CP029210">
    <property type="protein sequence ID" value="AWI55255.1"/>
    <property type="molecule type" value="Genomic_DNA"/>
</dbReference>
<dbReference type="Proteomes" id="UP000244892">
    <property type="component" value="Chromosome"/>
</dbReference>
<reference evidence="8 9" key="1">
    <citation type="submission" date="2018-05" db="EMBL/GenBank/DDBJ databases">
        <title>complete genome sequence of Aquabacterium olei NBRC 110486.</title>
        <authorList>
            <person name="Tang B."/>
            <person name="Chang J."/>
            <person name="Zhang L."/>
            <person name="Yang H."/>
        </authorList>
    </citation>
    <scope>NUCLEOTIDE SEQUENCE [LARGE SCALE GENOMIC DNA]</scope>
    <source>
        <strain evidence="8 9">NBRC 110486</strain>
    </source>
</reference>
<gene>
    <name evidence="8" type="ORF">DEH84_12100</name>
</gene>
<dbReference type="GO" id="GO:0015109">
    <property type="term" value="F:chromate transmembrane transporter activity"/>
    <property type="evidence" value="ECO:0007669"/>
    <property type="project" value="InterPro"/>
</dbReference>
<evidence type="ECO:0000256" key="6">
    <source>
        <dbReference type="ARBA" id="ARBA00023136"/>
    </source>
</evidence>
<feature type="transmembrane region" description="Helical" evidence="7">
    <location>
        <begin position="117"/>
        <end position="137"/>
    </location>
</feature>
<keyword evidence="3" id="KW-1003">Cell membrane</keyword>
<feature type="transmembrane region" description="Helical" evidence="7">
    <location>
        <begin position="12"/>
        <end position="33"/>
    </location>
</feature>
<feature type="transmembrane region" description="Helical" evidence="7">
    <location>
        <begin position="157"/>
        <end position="178"/>
    </location>
</feature>
<protein>
    <submittedName>
        <fullName evidence="8">Chromate transporter</fullName>
    </submittedName>
</protein>
<comment type="subcellular location">
    <subcellularLocation>
        <location evidence="1">Cell membrane</location>
        <topology evidence="1">Multi-pass membrane protein</topology>
    </subcellularLocation>
</comment>
<comment type="similarity">
    <text evidence="2">Belongs to the chromate ion transporter (CHR) (TC 2.A.51) family.</text>
</comment>